<dbReference type="PIRSF" id="PIRSF500176">
    <property type="entry name" value="L_ASNase"/>
    <property type="match status" value="1"/>
</dbReference>
<dbReference type="InterPro" id="IPR006034">
    <property type="entry name" value="Asparaginase/glutaminase-like"/>
</dbReference>
<gene>
    <name evidence="3" type="ORF">TMSB3V08_LOCUS7258</name>
</gene>
<keyword evidence="2" id="KW-0472">Membrane</keyword>
<reference evidence="3" key="1">
    <citation type="submission" date="2020-11" db="EMBL/GenBank/DDBJ databases">
        <authorList>
            <person name="Tran Van P."/>
        </authorList>
    </citation>
    <scope>NUCLEOTIDE SEQUENCE</scope>
</reference>
<name>A0A7R9HPT5_9NEOP</name>
<evidence type="ECO:0008006" key="4">
    <source>
        <dbReference type="Google" id="ProtNLM"/>
    </source>
</evidence>
<dbReference type="AlphaFoldDB" id="A0A7R9HPT5"/>
<dbReference type="PIRSF" id="PIRSF001220">
    <property type="entry name" value="L-ASNase_gatD"/>
    <property type="match status" value="1"/>
</dbReference>
<dbReference type="Gene3D" id="3.40.50.1170">
    <property type="entry name" value="L-asparaginase, N-terminal domain"/>
    <property type="match status" value="1"/>
</dbReference>
<keyword evidence="2" id="KW-0812">Transmembrane</keyword>
<dbReference type="InterPro" id="IPR037152">
    <property type="entry name" value="L-asparaginase_N_sf"/>
</dbReference>
<protein>
    <recommendedName>
        <fullName evidence="4">Asparaginase</fullName>
    </recommendedName>
</protein>
<feature type="transmembrane region" description="Helical" evidence="2">
    <location>
        <begin position="114"/>
        <end position="136"/>
    </location>
</feature>
<sequence length="159" mass="18016">MWPSKKVYLQDTMAAVNPADDRRKRHEDSSLDQKEVSSEDYSVQSVTSITRIDHREDNERRVLVLYTGGTIGMKRGPDNKLGPQLFASAMALKCSRVDVPGFQNIFRRVDVFRLLFHFFLPLFITGLLLLSGYIGVVESAPNCDVSVCCYVLLIRAVWS</sequence>
<keyword evidence="2" id="KW-1133">Transmembrane helix</keyword>
<evidence type="ECO:0000313" key="3">
    <source>
        <dbReference type="EMBL" id="CAD7430503.1"/>
    </source>
</evidence>
<organism evidence="3">
    <name type="scientific">Timema monikensis</name>
    <dbReference type="NCBI Taxonomy" id="170555"/>
    <lineage>
        <taxon>Eukaryota</taxon>
        <taxon>Metazoa</taxon>
        <taxon>Ecdysozoa</taxon>
        <taxon>Arthropoda</taxon>
        <taxon>Hexapoda</taxon>
        <taxon>Insecta</taxon>
        <taxon>Pterygota</taxon>
        <taxon>Neoptera</taxon>
        <taxon>Polyneoptera</taxon>
        <taxon>Phasmatodea</taxon>
        <taxon>Timematodea</taxon>
        <taxon>Timematoidea</taxon>
        <taxon>Timematidae</taxon>
        <taxon>Timema</taxon>
    </lineage>
</organism>
<feature type="region of interest" description="Disordered" evidence="1">
    <location>
        <begin position="13"/>
        <end position="39"/>
    </location>
</feature>
<evidence type="ECO:0000256" key="2">
    <source>
        <dbReference type="SAM" id="Phobius"/>
    </source>
</evidence>
<dbReference type="EMBL" id="OB794519">
    <property type="protein sequence ID" value="CAD7430503.1"/>
    <property type="molecule type" value="Genomic_DNA"/>
</dbReference>
<evidence type="ECO:0000256" key="1">
    <source>
        <dbReference type="SAM" id="MobiDB-lite"/>
    </source>
</evidence>
<dbReference type="InterPro" id="IPR036152">
    <property type="entry name" value="Asp/glu_Ase-like_sf"/>
</dbReference>
<proteinExistence type="predicted"/>
<accession>A0A7R9HPT5</accession>
<dbReference type="SUPFAM" id="SSF53774">
    <property type="entry name" value="Glutaminase/Asparaginase"/>
    <property type="match status" value="1"/>
</dbReference>
<feature type="compositionally biased region" description="Basic and acidic residues" evidence="1">
    <location>
        <begin position="19"/>
        <end position="37"/>
    </location>
</feature>